<dbReference type="InterPro" id="IPR014001">
    <property type="entry name" value="Helicase_ATP-bd"/>
</dbReference>
<evidence type="ECO:0000256" key="11">
    <source>
        <dbReference type="HAMAP-Rule" id="MF_00983"/>
    </source>
</evidence>
<comment type="catalytic activity">
    <reaction evidence="11">
        <text>ATP + H2O = ADP + phosphate + H(+)</text>
        <dbReference type="Rhea" id="RHEA:13065"/>
        <dbReference type="ChEBI" id="CHEBI:15377"/>
        <dbReference type="ChEBI" id="CHEBI:15378"/>
        <dbReference type="ChEBI" id="CHEBI:30616"/>
        <dbReference type="ChEBI" id="CHEBI:43474"/>
        <dbReference type="ChEBI" id="CHEBI:456216"/>
        <dbReference type="EC" id="5.6.2.4"/>
    </reaction>
</comment>
<dbReference type="GO" id="GO:0005524">
    <property type="term" value="F:ATP binding"/>
    <property type="evidence" value="ECO:0007669"/>
    <property type="project" value="UniProtKB-UniRule"/>
</dbReference>
<dbReference type="HAMAP" id="MF_00983">
    <property type="entry name" value="PriA"/>
    <property type="match status" value="1"/>
</dbReference>
<comment type="caution">
    <text evidence="13">The sequence shown here is derived from an EMBL/GenBank/DDBJ whole genome shotgun (WGS) entry which is preliminary data.</text>
</comment>
<feature type="binding site" evidence="11">
    <location>
        <position position="447"/>
    </location>
    <ligand>
        <name>Zn(2+)</name>
        <dbReference type="ChEBI" id="CHEBI:29105"/>
        <label>1</label>
    </ligand>
</feature>
<dbReference type="Proteomes" id="UP000228626">
    <property type="component" value="Unassembled WGS sequence"/>
</dbReference>
<comment type="subunit">
    <text evidence="11">Component of the replication restart primosome.</text>
</comment>
<organism evidence="13 14">
    <name type="scientific">Candidatus Falkowbacteria bacterium CG10_big_fil_rev_8_21_14_0_10_43_10</name>
    <dbReference type="NCBI Taxonomy" id="1974567"/>
    <lineage>
        <taxon>Bacteria</taxon>
        <taxon>Candidatus Falkowiibacteriota</taxon>
    </lineage>
</organism>
<feature type="binding site" evidence="11">
    <location>
        <position position="411"/>
    </location>
    <ligand>
        <name>Zn(2+)</name>
        <dbReference type="ChEBI" id="CHEBI:29105"/>
        <label>1</label>
    </ligand>
</feature>
<comment type="cofactor">
    <cofactor evidence="11">
        <name>Zn(2+)</name>
        <dbReference type="ChEBI" id="CHEBI:29105"/>
    </cofactor>
    <text evidence="11">Binds 2 zinc ions per subunit.</text>
</comment>
<sequence length="686" mass="77783">MYANIIPLTRLPLSRPQIYTYELGDLAKEIKIGQLVEIPLYYRSLPGIVVKITAEAPAGIEFKQVNKIIDQHPLVGQREIKLVEFVSEYYYASPGLILKQLAPEPPKKRIKKVEEALVKINLSVIAGGTSINIGEREESCDNSVHTVKKNGDIKLIINTPTPRRQEYLKIISQALQNKKQALFLVPELSLIPQTQEWLEKHFFNEEIVLLHGGLSKTDAYINWRRAQSGGAKIFLGTRHAVLTPFCNLGSIIVDEEQNLSYKQWDMNPRYDARTVAGEKARLYGCDLIFGATAPSVGAYFTSPLPASLREALQASPTPGPLLSKEKGGDIHFVQALLFRKEENKTESTPPLTKEGARGVIIDMRDELRKGNYSIFSEKLQISITEILREKRQAMLFVNRRGSSTFVMCRDCGHIMRCPNCHNALMEHTGRTLSCNRCSYKAASPLTCPKCRSPRIKGFGTGVEKVEQEAKNLFPGARTSRLDIGNAPRLKELRQKYEEFSAGKIDILIGTQTALPLSSPNLSLIAAVNIDSILNFPDWRTDEKSWQMLNQLCRRDDINNCIIQTYNQENRLLRLLARNNLDEFYQQELKNRQALKYPPYIKMIKLICKSDDYNYLQKESAAMADKLRKGLPDAEIIGPVKPVNEKIRNFWQRNIIIKLTESQKNDMLKQILVNLSNAWSIDVDPLT</sequence>
<dbReference type="SUPFAM" id="SSF52540">
    <property type="entry name" value="P-loop containing nucleoside triphosphate hydrolases"/>
    <property type="match status" value="2"/>
</dbReference>
<feature type="binding site" evidence="11">
    <location>
        <position position="434"/>
    </location>
    <ligand>
        <name>Zn(2+)</name>
        <dbReference type="ChEBI" id="CHEBI:29105"/>
        <label>2</label>
    </ligand>
</feature>
<dbReference type="InterPro" id="IPR041236">
    <property type="entry name" value="PriA_C"/>
</dbReference>
<feature type="binding site" evidence="11">
    <location>
        <position position="408"/>
    </location>
    <ligand>
        <name>Zn(2+)</name>
        <dbReference type="ChEBI" id="CHEBI:29105"/>
        <label>1</label>
    </ligand>
</feature>
<reference evidence="14" key="1">
    <citation type="submission" date="2017-09" db="EMBL/GenBank/DDBJ databases">
        <title>Depth-based differentiation of microbial function through sediment-hosted aquifers and enrichment of novel symbionts in the deep terrestrial subsurface.</title>
        <authorList>
            <person name="Probst A.J."/>
            <person name="Ladd B."/>
            <person name="Jarett J.K."/>
            <person name="Geller-Mcgrath D.E."/>
            <person name="Sieber C.M.K."/>
            <person name="Emerson J.B."/>
            <person name="Anantharaman K."/>
            <person name="Thomas B.C."/>
            <person name="Malmstrom R."/>
            <person name="Stieglmeier M."/>
            <person name="Klingl A."/>
            <person name="Woyke T."/>
            <person name="Ryan C.M."/>
            <person name="Banfield J.F."/>
        </authorList>
    </citation>
    <scope>NUCLEOTIDE SEQUENCE [LARGE SCALE GENOMIC DNA]</scope>
</reference>
<evidence type="ECO:0000256" key="6">
    <source>
        <dbReference type="ARBA" id="ARBA00022806"/>
    </source>
</evidence>
<name>A0A2H0V2X7_9BACT</name>
<evidence type="ECO:0000256" key="3">
    <source>
        <dbReference type="ARBA" id="ARBA00022723"/>
    </source>
</evidence>
<dbReference type="InterPro" id="IPR005259">
    <property type="entry name" value="PriA"/>
</dbReference>
<feature type="binding site" evidence="11">
    <location>
        <position position="420"/>
    </location>
    <ligand>
        <name>Zn(2+)</name>
        <dbReference type="ChEBI" id="CHEBI:29105"/>
        <label>2</label>
    </ligand>
</feature>
<keyword evidence="2 11" id="KW-0235">DNA replication</keyword>
<evidence type="ECO:0000256" key="10">
    <source>
        <dbReference type="ARBA" id="ARBA00023235"/>
    </source>
</evidence>
<evidence type="ECO:0000256" key="1">
    <source>
        <dbReference type="ARBA" id="ARBA00022515"/>
    </source>
</evidence>
<dbReference type="GO" id="GO:0003677">
    <property type="term" value="F:DNA binding"/>
    <property type="evidence" value="ECO:0007669"/>
    <property type="project" value="UniProtKB-UniRule"/>
</dbReference>
<dbReference type="GO" id="GO:0016887">
    <property type="term" value="F:ATP hydrolysis activity"/>
    <property type="evidence" value="ECO:0007669"/>
    <property type="project" value="RHEA"/>
</dbReference>
<dbReference type="PANTHER" id="PTHR30580:SF0">
    <property type="entry name" value="PRIMOSOMAL PROTEIN N"/>
    <property type="match status" value="1"/>
</dbReference>
<keyword evidence="9 11" id="KW-0238">DNA-binding</keyword>
<dbReference type="EC" id="5.6.2.4" evidence="11"/>
<keyword evidence="3 11" id="KW-0479">Metal-binding</keyword>
<keyword evidence="7 11" id="KW-0862">Zinc</keyword>
<dbReference type="GO" id="GO:0006269">
    <property type="term" value="P:DNA replication, synthesis of primer"/>
    <property type="evidence" value="ECO:0007669"/>
    <property type="project" value="UniProtKB-KW"/>
</dbReference>
<evidence type="ECO:0000256" key="2">
    <source>
        <dbReference type="ARBA" id="ARBA00022705"/>
    </source>
</evidence>
<comment type="function">
    <text evidence="11">Initiates the restart of stalled replication forks, which reloads the replicative helicase on sites other than the origin of replication. Recognizes and binds to abandoned replication forks and remodels them to uncover a helicase loading site. Promotes assembly of the primosome at these replication forks.</text>
</comment>
<dbReference type="EMBL" id="PFAR01000012">
    <property type="protein sequence ID" value="PIR93422.1"/>
    <property type="molecule type" value="Genomic_DNA"/>
</dbReference>
<feature type="domain" description="Helicase ATP-binding" evidence="12">
    <location>
        <begin position="144"/>
        <end position="295"/>
    </location>
</feature>
<feature type="binding site" evidence="11">
    <location>
        <position position="417"/>
    </location>
    <ligand>
        <name>Zn(2+)</name>
        <dbReference type="ChEBI" id="CHEBI:29105"/>
        <label>2</label>
    </ligand>
</feature>
<keyword evidence="1 11" id="KW-0639">Primosome</keyword>
<evidence type="ECO:0000313" key="13">
    <source>
        <dbReference type="EMBL" id="PIR93422.1"/>
    </source>
</evidence>
<protein>
    <recommendedName>
        <fullName evidence="11">Replication restart protein PriA</fullName>
    </recommendedName>
    <alternativeName>
        <fullName evidence="11">ATP-dependent DNA helicase PriA</fullName>
        <ecNumber evidence="11">5.6.2.4</ecNumber>
    </alternativeName>
    <alternativeName>
        <fullName evidence="11">DNA 3'-5' helicase PriA</fullName>
    </alternativeName>
</protein>
<evidence type="ECO:0000256" key="9">
    <source>
        <dbReference type="ARBA" id="ARBA00023125"/>
    </source>
</evidence>
<dbReference type="GO" id="GO:0008270">
    <property type="term" value="F:zinc ion binding"/>
    <property type="evidence" value="ECO:0007669"/>
    <property type="project" value="UniProtKB-UniRule"/>
</dbReference>
<dbReference type="NCBIfam" id="TIGR00595">
    <property type="entry name" value="priA"/>
    <property type="match status" value="1"/>
</dbReference>
<evidence type="ECO:0000256" key="8">
    <source>
        <dbReference type="ARBA" id="ARBA00022840"/>
    </source>
</evidence>
<dbReference type="InterPro" id="IPR041222">
    <property type="entry name" value="PriA_3primeBD"/>
</dbReference>
<dbReference type="AlphaFoldDB" id="A0A2H0V2X7"/>
<dbReference type="Pfam" id="PF18074">
    <property type="entry name" value="PriA_C"/>
    <property type="match status" value="1"/>
</dbReference>
<dbReference type="GO" id="GO:0006310">
    <property type="term" value="P:DNA recombination"/>
    <property type="evidence" value="ECO:0007669"/>
    <property type="project" value="InterPro"/>
</dbReference>
<feature type="binding site" evidence="11">
    <location>
        <position position="437"/>
    </location>
    <ligand>
        <name>Zn(2+)</name>
        <dbReference type="ChEBI" id="CHEBI:29105"/>
        <label>2</label>
    </ligand>
</feature>
<dbReference type="GO" id="GO:0006302">
    <property type="term" value="P:double-strand break repair"/>
    <property type="evidence" value="ECO:0007669"/>
    <property type="project" value="InterPro"/>
</dbReference>
<gene>
    <name evidence="11 13" type="primary">priA</name>
    <name evidence="13" type="ORF">COT99_00885</name>
</gene>
<keyword evidence="4 11" id="KW-0547">Nucleotide-binding</keyword>
<keyword evidence="10 11" id="KW-0413">Isomerase</keyword>
<dbReference type="InterPro" id="IPR042115">
    <property type="entry name" value="PriA_3primeBD_sf"/>
</dbReference>
<dbReference type="PANTHER" id="PTHR30580">
    <property type="entry name" value="PRIMOSOMAL PROTEIN N"/>
    <property type="match status" value="1"/>
</dbReference>
<dbReference type="GO" id="GO:1990077">
    <property type="term" value="C:primosome complex"/>
    <property type="evidence" value="ECO:0007669"/>
    <property type="project" value="UniProtKB-UniRule"/>
</dbReference>
<dbReference type="PROSITE" id="PS51192">
    <property type="entry name" value="HELICASE_ATP_BIND_1"/>
    <property type="match status" value="1"/>
</dbReference>
<keyword evidence="6 11" id="KW-0347">Helicase</keyword>
<dbReference type="Gene3D" id="3.40.50.300">
    <property type="entry name" value="P-loop containing nucleotide triphosphate hydrolases"/>
    <property type="match status" value="1"/>
</dbReference>
<evidence type="ECO:0000313" key="14">
    <source>
        <dbReference type="Proteomes" id="UP000228626"/>
    </source>
</evidence>
<comment type="catalytic activity">
    <reaction evidence="11">
        <text>Couples ATP hydrolysis with the unwinding of duplex DNA by translocating in the 3'-5' direction.</text>
        <dbReference type="EC" id="5.6.2.4"/>
    </reaction>
</comment>
<proteinExistence type="inferred from homology"/>
<dbReference type="GO" id="GO:0043138">
    <property type="term" value="F:3'-5' DNA helicase activity"/>
    <property type="evidence" value="ECO:0007669"/>
    <property type="project" value="UniProtKB-EC"/>
</dbReference>
<dbReference type="Pfam" id="PF17764">
    <property type="entry name" value="PriA_3primeBD"/>
    <property type="match status" value="1"/>
</dbReference>
<keyword evidence="5 11" id="KW-0378">Hydrolase</keyword>
<evidence type="ECO:0000259" key="12">
    <source>
        <dbReference type="PROSITE" id="PS51192"/>
    </source>
</evidence>
<keyword evidence="8 11" id="KW-0067">ATP-binding</keyword>
<dbReference type="InterPro" id="IPR027417">
    <property type="entry name" value="P-loop_NTPase"/>
</dbReference>
<dbReference type="GO" id="GO:0006270">
    <property type="term" value="P:DNA replication initiation"/>
    <property type="evidence" value="ECO:0007669"/>
    <property type="project" value="TreeGrafter"/>
</dbReference>
<feature type="binding site" evidence="11">
    <location>
        <position position="450"/>
    </location>
    <ligand>
        <name>Zn(2+)</name>
        <dbReference type="ChEBI" id="CHEBI:29105"/>
        <label>1</label>
    </ligand>
</feature>
<comment type="similarity">
    <text evidence="11">Belongs to the helicase family. PriA subfamily.</text>
</comment>
<evidence type="ECO:0000256" key="5">
    <source>
        <dbReference type="ARBA" id="ARBA00022801"/>
    </source>
</evidence>
<evidence type="ECO:0000256" key="4">
    <source>
        <dbReference type="ARBA" id="ARBA00022741"/>
    </source>
</evidence>
<accession>A0A2H0V2X7</accession>
<evidence type="ECO:0000256" key="7">
    <source>
        <dbReference type="ARBA" id="ARBA00022833"/>
    </source>
</evidence>
<dbReference type="Gene3D" id="3.40.1440.60">
    <property type="entry name" value="PriA, 3(prime) DNA-binding domain"/>
    <property type="match status" value="1"/>
</dbReference>